<dbReference type="Gene3D" id="3.40.1410.10">
    <property type="entry name" value="Chorismate lyase-like"/>
    <property type="match status" value="1"/>
</dbReference>
<keyword evidence="6" id="KW-1185">Reference proteome</keyword>
<dbReference type="EMBL" id="JAWLJX010000008">
    <property type="protein sequence ID" value="MDV6263789.1"/>
    <property type="molecule type" value="Genomic_DNA"/>
</dbReference>
<keyword evidence="3" id="KW-0804">Transcription</keyword>
<dbReference type="InterPro" id="IPR000524">
    <property type="entry name" value="Tscrpt_reg_HTH_GntR"/>
</dbReference>
<gene>
    <name evidence="5" type="ORF">R3P96_20825</name>
</gene>
<dbReference type="RefSeq" id="WP_317565901.1">
    <property type="nucleotide sequence ID" value="NZ_JAWLJX010000008.1"/>
</dbReference>
<accession>A0ABU4BHU2</accession>
<dbReference type="InterPro" id="IPR011663">
    <property type="entry name" value="UTRA"/>
</dbReference>
<dbReference type="PANTHER" id="PTHR44846">
    <property type="entry name" value="MANNOSYL-D-GLYCERATE TRANSPORT/METABOLISM SYSTEM REPRESSOR MNGR-RELATED"/>
    <property type="match status" value="1"/>
</dbReference>
<evidence type="ECO:0000313" key="6">
    <source>
        <dbReference type="Proteomes" id="UP001185755"/>
    </source>
</evidence>
<evidence type="ECO:0000313" key="5">
    <source>
        <dbReference type="EMBL" id="MDV6263789.1"/>
    </source>
</evidence>
<dbReference type="Pfam" id="PF07702">
    <property type="entry name" value="UTRA"/>
    <property type="match status" value="1"/>
</dbReference>
<reference evidence="5 6" key="1">
    <citation type="submission" date="2023-10" db="EMBL/GenBank/DDBJ databases">
        <title>Development of a sustainable strategy for remediation of hydrocarbon-contaminated territories based on the waste exchange concept.</title>
        <authorList>
            <person name="Krivoruchko A."/>
        </authorList>
    </citation>
    <scope>NUCLEOTIDE SEQUENCE [LARGE SCALE GENOMIC DNA]</scope>
    <source>
        <strain evidence="5 6">IEGM 1323</strain>
    </source>
</reference>
<keyword evidence="2" id="KW-0238">DNA-binding</keyword>
<keyword evidence="1" id="KW-0805">Transcription regulation</keyword>
<dbReference type="InterPro" id="IPR050679">
    <property type="entry name" value="Bact_HTH_transcr_reg"/>
</dbReference>
<dbReference type="SUPFAM" id="SSF46785">
    <property type="entry name" value="Winged helix' DNA-binding domain"/>
    <property type="match status" value="1"/>
</dbReference>
<evidence type="ECO:0000259" key="4">
    <source>
        <dbReference type="PROSITE" id="PS50949"/>
    </source>
</evidence>
<dbReference type="Proteomes" id="UP001185755">
    <property type="component" value="Unassembled WGS sequence"/>
</dbReference>
<evidence type="ECO:0000256" key="3">
    <source>
        <dbReference type="ARBA" id="ARBA00023163"/>
    </source>
</evidence>
<comment type="caution">
    <text evidence="5">The sequence shown here is derived from an EMBL/GenBank/DDBJ whole genome shotgun (WGS) entry which is preliminary data.</text>
</comment>
<sequence length="283" mass="31408">MTRPFFDDHSGSVAAHLRRQADEQRTRYIRAQSNRGEKSVTSPRRVYELIRSGIRRGTMPHDEVLSEQHLIETLGATRNAVRKALQMLADDGVVVRARRAGTSIAHDIVAVREGEIGPRAWAGAPDEGRLTVETLECRRITAPAVIQEFIGTEVDTVILLEQIGRMGGKPLYLRVGYCITDFDIEDFKVRIESNHSEFPPMAVAHQRIFDTTFGGSSSVVEAISCQERLAELLEMQVGSPVLLRELITRDTEGRPAELSFTHFRADRVAIIGSTVTAGSTTLN</sequence>
<dbReference type="InterPro" id="IPR036390">
    <property type="entry name" value="WH_DNA-bd_sf"/>
</dbReference>
<evidence type="ECO:0000256" key="2">
    <source>
        <dbReference type="ARBA" id="ARBA00023125"/>
    </source>
</evidence>
<dbReference type="InterPro" id="IPR036388">
    <property type="entry name" value="WH-like_DNA-bd_sf"/>
</dbReference>
<dbReference type="PANTHER" id="PTHR44846:SF17">
    <property type="entry name" value="GNTR-FAMILY TRANSCRIPTIONAL REGULATOR"/>
    <property type="match status" value="1"/>
</dbReference>
<dbReference type="Gene3D" id="1.10.10.10">
    <property type="entry name" value="Winged helix-like DNA-binding domain superfamily/Winged helix DNA-binding domain"/>
    <property type="match status" value="1"/>
</dbReference>
<dbReference type="Pfam" id="PF00392">
    <property type="entry name" value="GntR"/>
    <property type="match status" value="1"/>
</dbReference>
<dbReference type="SUPFAM" id="SSF64288">
    <property type="entry name" value="Chorismate lyase-like"/>
    <property type="match status" value="1"/>
</dbReference>
<organism evidence="5 6">
    <name type="scientific">Rhodococcoides yunnanense</name>
    <dbReference type="NCBI Taxonomy" id="278209"/>
    <lineage>
        <taxon>Bacteria</taxon>
        <taxon>Bacillati</taxon>
        <taxon>Actinomycetota</taxon>
        <taxon>Actinomycetes</taxon>
        <taxon>Mycobacteriales</taxon>
        <taxon>Nocardiaceae</taxon>
        <taxon>Rhodococcoides</taxon>
    </lineage>
</organism>
<dbReference type="SMART" id="SM00866">
    <property type="entry name" value="UTRA"/>
    <property type="match status" value="1"/>
</dbReference>
<dbReference type="InterPro" id="IPR028978">
    <property type="entry name" value="Chorismate_lyase_/UTRA_dom_sf"/>
</dbReference>
<evidence type="ECO:0000256" key="1">
    <source>
        <dbReference type="ARBA" id="ARBA00023015"/>
    </source>
</evidence>
<name>A0ABU4BHU2_9NOCA</name>
<dbReference type="PROSITE" id="PS50949">
    <property type="entry name" value="HTH_GNTR"/>
    <property type="match status" value="1"/>
</dbReference>
<dbReference type="SMART" id="SM00345">
    <property type="entry name" value="HTH_GNTR"/>
    <property type="match status" value="1"/>
</dbReference>
<protein>
    <submittedName>
        <fullName evidence="5">GntR family transcriptional regulator</fullName>
    </submittedName>
</protein>
<proteinExistence type="predicted"/>
<feature type="domain" description="HTH gntR-type" evidence="4">
    <location>
        <begin position="40"/>
        <end position="107"/>
    </location>
</feature>